<sequence>MQLLVLWLCCCAVHFSAGGDASAMLEKAKAQLQRGESAKAEKSLRKVIRSSPHNGEAHNMLCRVRAQLGKFAAAEQSCAEVVRLNPGSGGAFANLAYMQELRGGDALAEAESNYRKALSLEPTNANAVGALPGILQRVGGQLQDLGRDKEAESKYAEAVRLNPKLGSVHQLLGGLQHKRGDLRAAEESYRKATKLSPIEAEAADVFKWLGLLQAARGASEEAISTLRRGVKLRRKSGRPAVSLVMNLGTMGDEHFRQARSEEFEVFSQACASAEKAGNEVASRLPEALKAVRRFEESADWIAPSLVEYAAIFGLSPVQGAYGAVWYPSFRDALAMARARGHPAEDDPGLVVVFGIALGEQCLFAVAAGMRCIGYELLCNSTVQPGRQMVEERSIPR</sequence>
<accession>A0ABN9YAA1</accession>
<keyword evidence="4" id="KW-1185">Reference proteome</keyword>
<evidence type="ECO:0000256" key="1">
    <source>
        <dbReference type="PROSITE-ProRule" id="PRU00339"/>
    </source>
</evidence>
<dbReference type="PROSITE" id="PS50005">
    <property type="entry name" value="TPR"/>
    <property type="match status" value="1"/>
</dbReference>
<dbReference type="Pfam" id="PF13432">
    <property type="entry name" value="TPR_16"/>
    <property type="match status" value="2"/>
</dbReference>
<gene>
    <name evidence="3" type="ORF">PCOR1329_LOCUS83927</name>
</gene>
<evidence type="ECO:0000313" key="3">
    <source>
        <dbReference type="EMBL" id="CAK0909548.1"/>
    </source>
</evidence>
<dbReference type="Gene3D" id="1.25.40.10">
    <property type="entry name" value="Tetratricopeptide repeat domain"/>
    <property type="match status" value="2"/>
</dbReference>
<dbReference type="Proteomes" id="UP001189429">
    <property type="component" value="Unassembled WGS sequence"/>
</dbReference>
<dbReference type="InterPro" id="IPR011990">
    <property type="entry name" value="TPR-like_helical_dom_sf"/>
</dbReference>
<reference evidence="3" key="1">
    <citation type="submission" date="2023-10" db="EMBL/GenBank/DDBJ databases">
        <authorList>
            <person name="Chen Y."/>
            <person name="Shah S."/>
            <person name="Dougan E. K."/>
            <person name="Thang M."/>
            <person name="Chan C."/>
        </authorList>
    </citation>
    <scope>NUCLEOTIDE SEQUENCE [LARGE SCALE GENOMIC DNA]</scope>
</reference>
<dbReference type="PANTHER" id="PTHR44809">
    <property type="match status" value="1"/>
</dbReference>
<feature type="signal peptide" evidence="2">
    <location>
        <begin position="1"/>
        <end position="18"/>
    </location>
</feature>
<evidence type="ECO:0008006" key="5">
    <source>
        <dbReference type="Google" id="ProtNLM"/>
    </source>
</evidence>
<dbReference type="EMBL" id="CAUYUJ010022215">
    <property type="protein sequence ID" value="CAK0909548.1"/>
    <property type="molecule type" value="Genomic_DNA"/>
</dbReference>
<evidence type="ECO:0000313" key="4">
    <source>
        <dbReference type="Proteomes" id="UP001189429"/>
    </source>
</evidence>
<comment type="caution">
    <text evidence="3">The sequence shown here is derived from an EMBL/GenBank/DDBJ whole genome shotgun (WGS) entry which is preliminary data.</text>
</comment>
<name>A0ABN9YAA1_9DINO</name>
<dbReference type="SMART" id="SM00028">
    <property type="entry name" value="TPR"/>
    <property type="match status" value="6"/>
</dbReference>
<dbReference type="InterPro" id="IPR019734">
    <property type="entry name" value="TPR_rpt"/>
</dbReference>
<feature type="chain" id="PRO_5046965895" description="Protein O-GlcNAc transferase" evidence="2">
    <location>
        <begin position="19"/>
        <end position="396"/>
    </location>
</feature>
<dbReference type="InterPro" id="IPR052943">
    <property type="entry name" value="TMTC_O-mannosyl-trnsfr"/>
</dbReference>
<organism evidence="3 4">
    <name type="scientific">Prorocentrum cordatum</name>
    <dbReference type="NCBI Taxonomy" id="2364126"/>
    <lineage>
        <taxon>Eukaryota</taxon>
        <taxon>Sar</taxon>
        <taxon>Alveolata</taxon>
        <taxon>Dinophyceae</taxon>
        <taxon>Prorocentrales</taxon>
        <taxon>Prorocentraceae</taxon>
        <taxon>Prorocentrum</taxon>
    </lineage>
</organism>
<proteinExistence type="predicted"/>
<protein>
    <recommendedName>
        <fullName evidence="5">Protein O-GlcNAc transferase</fullName>
    </recommendedName>
</protein>
<dbReference type="PANTHER" id="PTHR44809:SF1">
    <property type="entry name" value="PROTEIN O-MANNOSYL-TRANSFERASE TMTC1"/>
    <property type="match status" value="1"/>
</dbReference>
<dbReference type="SUPFAM" id="SSF48452">
    <property type="entry name" value="TPR-like"/>
    <property type="match status" value="1"/>
</dbReference>
<feature type="repeat" description="TPR" evidence="1">
    <location>
        <begin position="166"/>
        <end position="199"/>
    </location>
</feature>
<keyword evidence="1" id="KW-0802">TPR repeat</keyword>
<keyword evidence="2" id="KW-0732">Signal</keyword>
<evidence type="ECO:0000256" key="2">
    <source>
        <dbReference type="SAM" id="SignalP"/>
    </source>
</evidence>